<gene>
    <name evidence="1" type="ORF">KEU06_05885</name>
</gene>
<keyword evidence="2" id="KW-1185">Reference proteome</keyword>
<dbReference type="RefSeq" id="WP_188253731.1">
    <property type="nucleotide sequence ID" value="NZ_JABVCF010000003.1"/>
</dbReference>
<proteinExistence type="predicted"/>
<evidence type="ECO:0000313" key="1">
    <source>
        <dbReference type="EMBL" id="MBS3648156.1"/>
    </source>
</evidence>
<accession>A0A942I8F2</accession>
<dbReference type="Proteomes" id="UP000680348">
    <property type="component" value="Unassembled WGS sequence"/>
</dbReference>
<name>A0A942I8F2_9HYPH</name>
<comment type="caution">
    <text evidence="1">The sequence shown here is derived from an EMBL/GenBank/DDBJ whole genome shotgun (WGS) entry which is preliminary data.</text>
</comment>
<organism evidence="1 2">
    <name type="scientific">Pseudaminobacter soli</name>
    <name type="common">ex Zhang et al. 2022</name>
    <dbReference type="NCBI Taxonomy" id="2831468"/>
    <lineage>
        <taxon>Bacteria</taxon>
        <taxon>Pseudomonadati</taxon>
        <taxon>Pseudomonadota</taxon>
        <taxon>Alphaproteobacteria</taxon>
        <taxon>Hyphomicrobiales</taxon>
        <taxon>Phyllobacteriaceae</taxon>
        <taxon>Pseudaminobacter</taxon>
    </lineage>
</organism>
<evidence type="ECO:0000313" key="2">
    <source>
        <dbReference type="Proteomes" id="UP000680348"/>
    </source>
</evidence>
<sequence length="98" mass="10652">MLAFNKKFKDTLVNLDGGTFEGCAFERCTLLFSGLMPPALKSNTFSECKWEFAGPAANTIAFMAALYTGGGEELVEKTLEEIRKGGAGRRRGDPIILN</sequence>
<dbReference type="EMBL" id="JAGWCR010000003">
    <property type="protein sequence ID" value="MBS3648156.1"/>
    <property type="molecule type" value="Genomic_DNA"/>
</dbReference>
<dbReference type="AlphaFoldDB" id="A0A942I8F2"/>
<protein>
    <submittedName>
        <fullName evidence="1">Uncharacterized protein</fullName>
    </submittedName>
</protein>
<reference evidence="1" key="1">
    <citation type="submission" date="2021-04" db="EMBL/GenBank/DDBJ databases">
        <title>Pseudaminobacter soli sp. nov., isolated from paddy soil contaminated by heavy metals.</title>
        <authorList>
            <person name="Zhang K."/>
        </authorList>
    </citation>
    <scope>NUCLEOTIDE SEQUENCE</scope>
    <source>
        <strain evidence="1">19-2017</strain>
    </source>
</reference>